<evidence type="ECO:0000313" key="1">
    <source>
        <dbReference type="EMBL" id="KAF2713389.1"/>
    </source>
</evidence>
<dbReference type="Proteomes" id="UP000799428">
    <property type="component" value="Unassembled WGS sequence"/>
</dbReference>
<name>A0A6G1KKM5_9PLEO</name>
<dbReference type="OrthoDB" id="10376331at2759"/>
<dbReference type="AlphaFoldDB" id="A0A6G1KKM5"/>
<evidence type="ECO:0000313" key="2">
    <source>
        <dbReference type="Proteomes" id="UP000799428"/>
    </source>
</evidence>
<keyword evidence="2" id="KW-1185">Reference proteome</keyword>
<sequence>MPSPPRISALRSLSRSFTSTPFVRSALTKSPPRHSVDYSAYPKRAFGSAIRTLPALGFFFGVPIAAGMGMNKIGV</sequence>
<accession>A0A6G1KKM5</accession>
<protein>
    <submittedName>
        <fullName evidence="1">Uncharacterized protein</fullName>
    </submittedName>
</protein>
<gene>
    <name evidence="1" type="ORF">K504DRAFT_498206</name>
</gene>
<organism evidence="1 2">
    <name type="scientific">Pleomassaria siparia CBS 279.74</name>
    <dbReference type="NCBI Taxonomy" id="1314801"/>
    <lineage>
        <taxon>Eukaryota</taxon>
        <taxon>Fungi</taxon>
        <taxon>Dikarya</taxon>
        <taxon>Ascomycota</taxon>
        <taxon>Pezizomycotina</taxon>
        <taxon>Dothideomycetes</taxon>
        <taxon>Pleosporomycetidae</taxon>
        <taxon>Pleosporales</taxon>
        <taxon>Pleomassariaceae</taxon>
        <taxon>Pleomassaria</taxon>
    </lineage>
</organism>
<dbReference type="EMBL" id="MU005765">
    <property type="protein sequence ID" value="KAF2713389.1"/>
    <property type="molecule type" value="Genomic_DNA"/>
</dbReference>
<proteinExistence type="predicted"/>
<reference evidence="1" key="1">
    <citation type="journal article" date="2020" name="Stud. Mycol.">
        <title>101 Dothideomycetes genomes: a test case for predicting lifestyles and emergence of pathogens.</title>
        <authorList>
            <person name="Haridas S."/>
            <person name="Albert R."/>
            <person name="Binder M."/>
            <person name="Bloem J."/>
            <person name="Labutti K."/>
            <person name="Salamov A."/>
            <person name="Andreopoulos B."/>
            <person name="Baker S."/>
            <person name="Barry K."/>
            <person name="Bills G."/>
            <person name="Bluhm B."/>
            <person name="Cannon C."/>
            <person name="Castanera R."/>
            <person name="Culley D."/>
            <person name="Daum C."/>
            <person name="Ezra D."/>
            <person name="Gonzalez J."/>
            <person name="Henrissat B."/>
            <person name="Kuo A."/>
            <person name="Liang C."/>
            <person name="Lipzen A."/>
            <person name="Lutzoni F."/>
            <person name="Magnuson J."/>
            <person name="Mondo S."/>
            <person name="Nolan M."/>
            <person name="Ohm R."/>
            <person name="Pangilinan J."/>
            <person name="Park H.-J."/>
            <person name="Ramirez L."/>
            <person name="Alfaro M."/>
            <person name="Sun H."/>
            <person name="Tritt A."/>
            <person name="Yoshinaga Y."/>
            <person name="Zwiers L.-H."/>
            <person name="Turgeon B."/>
            <person name="Goodwin S."/>
            <person name="Spatafora J."/>
            <person name="Crous P."/>
            <person name="Grigoriev I."/>
        </authorList>
    </citation>
    <scope>NUCLEOTIDE SEQUENCE</scope>
    <source>
        <strain evidence="1">CBS 279.74</strain>
    </source>
</reference>